<dbReference type="RefSeq" id="WP_057636026.1">
    <property type="nucleotide sequence ID" value="NZ_LDJI01000049.1"/>
</dbReference>
<dbReference type="SUPFAM" id="SSF55729">
    <property type="entry name" value="Acyl-CoA N-acyltransferases (Nat)"/>
    <property type="match status" value="1"/>
</dbReference>
<proteinExistence type="predicted"/>
<protein>
    <submittedName>
        <fullName evidence="4">Acetyltransferase</fullName>
    </submittedName>
</protein>
<accession>A0A0R0BWZ3</accession>
<dbReference type="PATRIC" id="fig|405444.3.peg.3062"/>
<organism evidence="4 5">
    <name type="scientific">Stenotrophomonas humi</name>
    <dbReference type="NCBI Taxonomy" id="405444"/>
    <lineage>
        <taxon>Bacteria</taxon>
        <taxon>Pseudomonadati</taxon>
        <taxon>Pseudomonadota</taxon>
        <taxon>Gammaproteobacteria</taxon>
        <taxon>Lysobacterales</taxon>
        <taxon>Lysobacteraceae</taxon>
        <taxon>Stenotrophomonas</taxon>
    </lineage>
</organism>
<dbReference type="InterPro" id="IPR057691">
    <property type="entry name" value="DUF7931"/>
</dbReference>
<dbReference type="PROSITE" id="PS51186">
    <property type="entry name" value="GNAT"/>
    <property type="match status" value="1"/>
</dbReference>
<keyword evidence="2" id="KW-0012">Acyltransferase</keyword>
<dbReference type="InterPro" id="IPR000182">
    <property type="entry name" value="GNAT_dom"/>
</dbReference>
<comment type="caution">
    <text evidence="4">The sequence shown here is derived from an EMBL/GenBank/DDBJ whole genome shotgun (WGS) entry which is preliminary data.</text>
</comment>
<keyword evidence="5" id="KW-1185">Reference proteome</keyword>
<dbReference type="Proteomes" id="UP000050864">
    <property type="component" value="Unassembled WGS sequence"/>
</dbReference>
<dbReference type="PANTHER" id="PTHR43877:SF1">
    <property type="entry name" value="ACETYLTRANSFERASE"/>
    <property type="match status" value="1"/>
</dbReference>
<evidence type="ECO:0000256" key="2">
    <source>
        <dbReference type="ARBA" id="ARBA00023315"/>
    </source>
</evidence>
<dbReference type="InterPro" id="IPR016181">
    <property type="entry name" value="Acyl_CoA_acyltransferase"/>
</dbReference>
<dbReference type="Gene3D" id="3.40.630.30">
    <property type="match status" value="1"/>
</dbReference>
<dbReference type="AlphaFoldDB" id="A0A0R0BWZ3"/>
<feature type="domain" description="N-acetyltransferase" evidence="3">
    <location>
        <begin position="9"/>
        <end position="145"/>
    </location>
</feature>
<reference evidence="4 5" key="1">
    <citation type="submission" date="2015-05" db="EMBL/GenBank/DDBJ databases">
        <title>Genome sequencing and analysis of members of genus Stenotrophomonas.</title>
        <authorList>
            <person name="Patil P.P."/>
            <person name="Midha S."/>
            <person name="Patil P.B."/>
        </authorList>
    </citation>
    <scope>NUCLEOTIDE SEQUENCE [LARGE SCALE GENOMIC DNA]</scope>
    <source>
        <strain evidence="4 5">DSM 18929</strain>
    </source>
</reference>
<dbReference type="GO" id="GO:0016747">
    <property type="term" value="F:acyltransferase activity, transferring groups other than amino-acyl groups"/>
    <property type="evidence" value="ECO:0007669"/>
    <property type="project" value="InterPro"/>
</dbReference>
<sequence>MTPTVGFQVETVDYAVQRDQLHGVRHAVFVDEQRVPAELEIDALDPLSVHVLAVDAEGHAIGAGRLTPDQRIGRMAVRADWRGRGVGDALLRVLVAEAKLRGWGDVTLHAQLHARDFYARNGFLAEGTPFEEAGIAHQTMRRRLDGAMRIEDLVQASAAAATVIHYARRHLHLQLRGTDGLLSQPPVLAALRRFATARHDKSVQLLVHEADLRALPEALVALAQRLPSVFQLREPVDPMDCQVVSAAISNDNGDCYFRPMGARIEGELWLDAPARTRVQEELFQRIWQRSRTCSALRVLGI</sequence>
<dbReference type="EMBL" id="LDJI01000049">
    <property type="protein sequence ID" value="KRG61808.1"/>
    <property type="molecule type" value="Genomic_DNA"/>
</dbReference>
<dbReference type="Pfam" id="PF13673">
    <property type="entry name" value="Acetyltransf_10"/>
    <property type="match status" value="1"/>
</dbReference>
<dbReference type="PANTHER" id="PTHR43877">
    <property type="entry name" value="AMINOALKYLPHOSPHONATE N-ACETYLTRANSFERASE-RELATED-RELATED"/>
    <property type="match status" value="1"/>
</dbReference>
<evidence type="ECO:0000313" key="5">
    <source>
        <dbReference type="Proteomes" id="UP000050864"/>
    </source>
</evidence>
<gene>
    <name evidence="4" type="ORF">ABB26_17700</name>
</gene>
<keyword evidence="1 4" id="KW-0808">Transferase</keyword>
<dbReference type="OrthoDB" id="9796171at2"/>
<evidence type="ECO:0000313" key="4">
    <source>
        <dbReference type="EMBL" id="KRG61808.1"/>
    </source>
</evidence>
<evidence type="ECO:0000259" key="3">
    <source>
        <dbReference type="PROSITE" id="PS51186"/>
    </source>
</evidence>
<dbReference type="Pfam" id="PF25559">
    <property type="entry name" value="DUF7931"/>
    <property type="match status" value="1"/>
</dbReference>
<dbReference type="InterPro" id="IPR050832">
    <property type="entry name" value="Bact_Acetyltransf"/>
</dbReference>
<dbReference type="CDD" id="cd04301">
    <property type="entry name" value="NAT_SF"/>
    <property type="match status" value="1"/>
</dbReference>
<evidence type="ECO:0000256" key="1">
    <source>
        <dbReference type="ARBA" id="ARBA00022679"/>
    </source>
</evidence>
<dbReference type="STRING" id="405444.ABB26_17700"/>
<name>A0A0R0BWZ3_9GAMM</name>